<dbReference type="InterPro" id="IPR036884">
    <property type="entry name" value="2Fe-2S-bd_dom_sf"/>
</dbReference>
<dbReference type="GO" id="GO:0005506">
    <property type="term" value="F:iron ion binding"/>
    <property type="evidence" value="ECO:0007669"/>
    <property type="project" value="InterPro"/>
</dbReference>
<dbReference type="InterPro" id="IPR036010">
    <property type="entry name" value="2Fe-2S_ferredoxin-like_sf"/>
</dbReference>
<evidence type="ECO:0000256" key="1">
    <source>
        <dbReference type="ARBA" id="ARBA00022714"/>
    </source>
</evidence>
<dbReference type="InParanoid" id="A9UXF8"/>
<dbReference type="STRING" id="81824.A9UXF8"/>
<dbReference type="Proteomes" id="UP000001357">
    <property type="component" value="Unassembled WGS sequence"/>
</dbReference>
<protein>
    <recommendedName>
        <fullName evidence="3">2Fe-2S ferredoxin-type domain-containing protein</fullName>
    </recommendedName>
</protein>
<dbReference type="KEGG" id="mbr:MONBRDRAFT_3012"/>
<feature type="domain" description="2Fe-2S ferredoxin-type" evidence="3">
    <location>
        <begin position="1"/>
        <end position="82"/>
    </location>
</feature>
<reference evidence="4 5" key="1">
    <citation type="journal article" date="2008" name="Nature">
        <title>The genome of the choanoflagellate Monosiga brevicollis and the origin of metazoans.</title>
        <authorList>
            <consortium name="JGI Sequencing"/>
            <person name="King N."/>
            <person name="Westbrook M.J."/>
            <person name="Young S.L."/>
            <person name="Kuo A."/>
            <person name="Abedin M."/>
            <person name="Chapman J."/>
            <person name="Fairclough S."/>
            <person name="Hellsten U."/>
            <person name="Isogai Y."/>
            <person name="Letunic I."/>
            <person name="Marr M."/>
            <person name="Pincus D."/>
            <person name="Putnam N."/>
            <person name="Rokas A."/>
            <person name="Wright K.J."/>
            <person name="Zuzow R."/>
            <person name="Dirks W."/>
            <person name="Good M."/>
            <person name="Goodstein D."/>
            <person name="Lemons D."/>
            <person name="Li W."/>
            <person name="Lyons J.B."/>
            <person name="Morris A."/>
            <person name="Nichols S."/>
            <person name="Richter D.J."/>
            <person name="Salamov A."/>
            <person name="Bork P."/>
            <person name="Lim W.A."/>
            <person name="Manning G."/>
            <person name="Miller W.T."/>
            <person name="McGinnis W."/>
            <person name="Shapiro H."/>
            <person name="Tjian R."/>
            <person name="Grigoriev I.V."/>
            <person name="Rokhsar D."/>
        </authorList>
    </citation>
    <scope>NUCLEOTIDE SEQUENCE [LARGE SCALE GENOMIC DNA]</scope>
    <source>
        <strain evidence="5">MX1 / ATCC 50154</strain>
    </source>
</reference>
<dbReference type="OMA" id="QEADDVW"/>
<gene>
    <name evidence="4" type="ORF">MONBRDRAFT_3012</name>
</gene>
<keyword evidence="1" id="KW-0479">Metal-binding</keyword>
<evidence type="ECO:0000313" key="5">
    <source>
        <dbReference type="Proteomes" id="UP000001357"/>
    </source>
</evidence>
<evidence type="ECO:0000259" key="3">
    <source>
        <dbReference type="PROSITE" id="PS51085"/>
    </source>
</evidence>
<feature type="non-terminal residue" evidence="4">
    <location>
        <position position="1"/>
    </location>
</feature>
<dbReference type="Gene3D" id="1.10.150.120">
    <property type="entry name" value="[2Fe-2S]-binding domain"/>
    <property type="match status" value="1"/>
</dbReference>
<dbReference type="PANTHER" id="PTHR45444">
    <property type="entry name" value="XANTHINE DEHYDROGENASE"/>
    <property type="match status" value="1"/>
</dbReference>
<dbReference type="Gene3D" id="3.10.20.30">
    <property type="match status" value="1"/>
</dbReference>
<dbReference type="InterPro" id="IPR012675">
    <property type="entry name" value="Beta-grasp_dom_sf"/>
</dbReference>
<sequence length="156" mass="16419">ITFKINGKTETVVNPDPAMSLNEYLRTVKLLKGTKRSCGEGGCGCCVVSITSPGDSVPKPVNSCLHPLCAMDGAEVTTVEGIGSSRTTLHPVQKSLAEHWGSQCGGCSTGMVMSMYTLLQSEPAATAQEMEMALDGNICRCTGYRPILDAFKAAAK</sequence>
<dbReference type="eggNOG" id="KOG0430">
    <property type="taxonomic scope" value="Eukaryota"/>
</dbReference>
<name>A9UXF8_MONBE</name>
<accession>A9UXF8</accession>
<keyword evidence="1" id="KW-0001">2Fe-2S</keyword>
<dbReference type="InterPro" id="IPR002888">
    <property type="entry name" value="2Fe-2S-bd"/>
</dbReference>
<dbReference type="GO" id="GO:0016491">
    <property type="term" value="F:oxidoreductase activity"/>
    <property type="evidence" value="ECO:0007669"/>
    <property type="project" value="InterPro"/>
</dbReference>
<keyword evidence="1" id="KW-0408">Iron</keyword>
<dbReference type="InterPro" id="IPR001041">
    <property type="entry name" value="2Fe-2S_ferredoxin-type"/>
</dbReference>
<dbReference type="PROSITE" id="PS51085">
    <property type="entry name" value="2FE2S_FER_2"/>
    <property type="match status" value="1"/>
</dbReference>
<dbReference type="GeneID" id="5890546"/>
<feature type="non-terminal residue" evidence="4">
    <location>
        <position position="156"/>
    </location>
</feature>
<dbReference type="InterPro" id="IPR016208">
    <property type="entry name" value="Ald_Oxase/xanthine_DH-like"/>
</dbReference>
<organism evidence="4 5">
    <name type="scientific">Monosiga brevicollis</name>
    <name type="common">Choanoflagellate</name>
    <dbReference type="NCBI Taxonomy" id="81824"/>
    <lineage>
        <taxon>Eukaryota</taxon>
        <taxon>Choanoflagellata</taxon>
        <taxon>Craspedida</taxon>
        <taxon>Salpingoecidae</taxon>
        <taxon>Monosiga</taxon>
    </lineage>
</organism>
<evidence type="ECO:0000256" key="2">
    <source>
        <dbReference type="ARBA" id="ARBA00023014"/>
    </source>
</evidence>
<proteinExistence type="predicted"/>
<dbReference type="AlphaFoldDB" id="A9UXF8"/>
<dbReference type="SUPFAM" id="SSF54292">
    <property type="entry name" value="2Fe-2S ferredoxin-like"/>
    <property type="match status" value="1"/>
</dbReference>
<dbReference type="Pfam" id="PF01799">
    <property type="entry name" value="Fer2_2"/>
    <property type="match status" value="1"/>
</dbReference>
<dbReference type="EMBL" id="CH991549">
    <property type="protein sequence ID" value="EDQ89837.1"/>
    <property type="molecule type" value="Genomic_DNA"/>
</dbReference>
<keyword evidence="2" id="KW-0411">Iron-sulfur</keyword>
<evidence type="ECO:0000313" key="4">
    <source>
        <dbReference type="EMBL" id="EDQ89837.1"/>
    </source>
</evidence>
<dbReference type="PANTHER" id="PTHR45444:SF3">
    <property type="entry name" value="XANTHINE DEHYDROGENASE"/>
    <property type="match status" value="1"/>
</dbReference>
<dbReference type="RefSeq" id="XP_001745259.1">
    <property type="nucleotide sequence ID" value="XM_001745207.1"/>
</dbReference>
<dbReference type="SUPFAM" id="SSF47741">
    <property type="entry name" value="CO dehydrogenase ISP C-domain like"/>
    <property type="match status" value="1"/>
</dbReference>
<dbReference type="Pfam" id="PF00111">
    <property type="entry name" value="Fer2"/>
    <property type="match status" value="1"/>
</dbReference>
<dbReference type="GO" id="GO:0051537">
    <property type="term" value="F:2 iron, 2 sulfur cluster binding"/>
    <property type="evidence" value="ECO:0007669"/>
    <property type="project" value="UniProtKB-KW"/>
</dbReference>
<keyword evidence="5" id="KW-1185">Reference proteome</keyword>